<feature type="compositionally biased region" description="Low complexity" evidence="1">
    <location>
        <begin position="43"/>
        <end position="81"/>
    </location>
</feature>
<name>A0A6A6CJ06_ZASCE</name>
<accession>A0A6A6CJ06</accession>
<dbReference type="OrthoDB" id="3650658at2759"/>
<sequence length="160" mass="17352">MNTISLVLNGRTAADIRLLPEKQRASITTLPPSRRPFFAHARTMSSSSTISTITSPSLSSGTSTPRRPGSSSSRTSTPGSGWYNTENNPTLDDYARQLSTVSKKIEIWQGKCAQNVVMALMRPTPIVLFALNPICLILYVLVGVWWMARGGGKESGEVVP</sequence>
<dbReference type="RefSeq" id="XP_033666821.1">
    <property type="nucleotide sequence ID" value="XM_033806887.1"/>
</dbReference>
<feature type="region of interest" description="Disordered" evidence="1">
    <location>
        <begin position="43"/>
        <end position="88"/>
    </location>
</feature>
<keyword evidence="4" id="KW-1185">Reference proteome</keyword>
<keyword evidence="2" id="KW-0472">Membrane</keyword>
<dbReference type="AlphaFoldDB" id="A0A6A6CJ06"/>
<keyword evidence="2" id="KW-1133">Transmembrane helix</keyword>
<dbReference type="EMBL" id="ML993598">
    <property type="protein sequence ID" value="KAF2165932.1"/>
    <property type="molecule type" value="Genomic_DNA"/>
</dbReference>
<gene>
    <name evidence="3" type="ORF">M409DRAFT_23663</name>
</gene>
<keyword evidence="2" id="KW-0812">Transmembrane</keyword>
<protein>
    <submittedName>
        <fullName evidence="3">Uncharacterized protein</fullName>
    </submittedName>
</protein>
<evidence type="ECO:0000256" key="2">
    <source>
        <dbReference type="SAM" id="Phobius"/>
    </source>
</evidence>
<feature type="transmembrane region" description="Helical" evidence="2">
    <location>
        <begin position="126"/>
        <end position="148"/>
    </location>
</feature>
<evidence type="ECO:0000313" key="4">
    <source>
        <dbReference type="Proteomes" id="UP000799537"/>
    </source>
</evidence>
<organism evidence="3 4">
    <name type="scientific">Zasmidium cellare ATCC 36951</name>
    <dbReference type="NCBI Taxonomy" id="1080233"/>
    <lineage>
        <taxon>Eukaryota</taxon>
        <taxon>Fungi</taxon>
        <taxon>Dikarya</taxon>
        <taxon>Ascomycota</taxon>
        <taxon>Pezizomycotina</taxon>
        <taxon>Dothideomycetes</taxon>
        <taxon>Dothideomycetidae</taxon>
        <taxon>Mycosphaerellales</taxon>
        <taxon>Mycosphaerellaceae</taxon>
        <taxon>Zasmidium</taxon>
    </lineage>
</organism>
<dbReference type="GeneID" id="54560159"/>
<evidence type="ECO:0000256" key="1">
    <source>
        <dbReference type="SAM" id="MobiDB-lite"/>
    </source>
</evidence>
<reference evidence="3" key="1">
    <citation type="journal article" date="2020" name="Stud. Mycol.">
        <title>101 Dothideomycetes genomes: a test case for predicting lifestyles and emergence of pathogens.</title>
        <authorList>
            <person name="Haridas S."/>
            <person name="Albert R."/>
            <person name="Binder M."/>
            <person name="Bloem J."/>
            <person name="Labutti K."/>
            <person name="Salamov A."/>
            <person name="Andreopoulos B."/>
            <person name="Baker S."/>
            <person name="Barry K."/>
            <person name="Bills G."/>
            <person name="Bluhm B."/>
            <person name="Cannon C."/>
            <person name="Castanera R."/>
            <person name="Culley D."/>
            <person name="Daum C."/>
            <person name="Ezra D."/>
            <person name="Gonzalez J."/>
            <person name="Henrissat B."/>
            <person name="Kuo A."/>
            <person name="Liang C."/>
            <person name="Lipzen A."/>
            <person name="Lutzoni F."/>
            <person name="Magnuson J."/>
            <person name="Mondo S."/>
            <person name="Nolan M."/>
            <person name="Ohm R."/>
            <person name="Pangilinan J."/>
            <person name="Park H.-J."/>
            <person name="Ramirez L."/>
            <person name="Alfaro M."/>
            <person name="Sun H."/>
            <person name="Tritt A."/>
            <person name="Yoshinaga Y."/>
            <person name="Zwiers L.-H."/>
            <person name="Turgeon B."/>
            <person name="Goodwin S."/>
            <person name="Spatafora J."/>
            <person name="Crous P."/>
            <person name="Grigoriev I."/>
        </authorList>
    </citation>
    <scope>NUCLEOTIDE SEQUENCE</scope>
    <source>
        <strain evidence="3">ATCC 36951</strain>
    </source>
</reference>
<evidence type="ECO:0000313" key="3">
    <source>
        <dbReference type="EMBL" id="KAF2165932.1"/>
    </source>
</evidence>
<proteinExistence type="predicted"/>
<dbReference type="Proteomes" id="UP000799537">
    <property type="component" value="Unassembled WGS sequence"/>
</dbReference>